<organism evidence="2 3">
    <name type="scientific">Streptomyces populi</name>
    <dbReference type="NCBI Taxonomy" id="2058924"/>
    <lineage>
        <taxon>Bacteria</taxon>
        <taxon>Bacillati</taxon>
        <taxon>Actinomycetota</taxon>
        <taxon>Actinomycetes</taxon>
        <taxon>Kitasatosporales</taxon>
        <taxon>Streptomycetaceae</taxon>
        <taxon>Streptomyces</taxon>
    </lineage>
</organism>
<sequence length="115" mass="12534">MAAAEPAKRRPSAGRGTTRRSADGKTAPSRSGSPARAIRSAVEQLGLLLGRAPESVSAIKPTDGGWEADVEVLELERIPETTSVMATYRVTLDEEGDLVAYERKHRYTRGQIDRR</sequence>
<evidence type="ECO:0000313" key="2">
    <source>
        <dbReference type="EMBL" id="PKT74753.1"/>
    </source>
</evidence>
<name>A0A2I0SXY8_9ACTN</name>
<dbReference type="Proteomes" id="UP000236178">
    <property type="component" value="Unassembled WGS sequence"/>
</dbReference>
<evidence type="ECO:0000256" key="1">
    <source>
        <dbReference type="SAM" id="MobiDB-lite"/>
    </source>
</evidence>
<reference evidence="2 3" key="1">
    <citation type="submission" date="2017-12" db="EMBL/GenBank/DDBJ databases">
        <title>Streptomyces populusis sp. nov., a novel endophytic actinobacterium isolated from stems of Populus adenopoda Maxim.</title>
        <authorList>
            <person name="Wang Z."/>
        </authorList>
    </citation>
    <scope>NUCLEOTIDE SEQUENCE [LARGE SCALE GENOMIC DNA]</scope>
    <source>
        <strain evidence="2 3">A249</strain>
    </source>
</reference>
<dbReference type="Pfam" id="PF05800">
    <property type="entry name" value="GvpO"/>
    <property type="match status" value="1"/>
</dbReference>
<evidence type="ECO:0000313" key="3">
    <source>
        <dbReference type="Proteomes" id="UP000236178"/>
    </source>
</evidence>
<feature type="region of interest" description="Disordered" evidence="1">
    <location>
        <begin position="1"/>
        <end position="36"/>
    </location>
</feature>
<protein>
    <submittedName>
        <fullName evidence="2">Gas vesicle protein</fullName>
    </submittedName>
</protein>
<accession>A0A2I0SXY8</accession>
<dbReference type="RefSeq" id="WP_103547497.1">
    <property type="nucleotide sequence ID" value="NZ_JBHJSK010000006.1"/>
</dbReference>
<gene>
    <name evidence="2" type="ORF">CW362_01940</name>
</gene>
<keyword evidence="3" id="KW-1185">Reference proteome</keyword>
<dbReference type="EMBL" id="PJOS01000002">
    <property type="protein sequence ID" value="PKT74753.1"/>
    <property type="molecule type" value="Genomic_DNA"/>
</dbReference>
<comment type="caution">
    <text evidence="2">The sequence shown here is derived from an EMBL/GenBank/DDBJ whole genome shotgun (WGS) entry which is preliminary data.</text>
</comment>
<dbReference type="AlphaFoldDB" id="A0A2I0SXY8"/>
<dbReference type="OrthoDB" id="163447at2"/>
<dbReference type="GO" id="GO:0031412">
    <property type="term" value="P:gas vesicle organization"/>
    <property type="evidence" value="ECO:0007669"/>
    <property type="project" value="InterPro"/>
</dbReference>
<dbReference type="InterPro" id="IPR008634">
    <property type="entry name" value="Gas-vesicle_GvpO"/>
</dbReference>
<proteinExistence type="predicted"/>
<dbReference type="PIRSF" id="PIRSF028743">
    <property type="entry name" value="GvpO_protein"/>
    <property type="match status" value="1"/>
</dbReference>